<name>A0ABW8CAF4_9ACTN</name>
<dbReference type="PROSITE" id="PS50240">
    <property type="entry name" value="TRYPSIN_DOM"/>
    <property type="match status" value="1"/>
</dbReference>
<dbReference type="SMART" id="SM00020">
    <property type="entry name" value="Tryp_SPc"/>
    <property type="match status" value="1"/>
</dbReference>
<dbReference type="Gene3D" id="2.40.10.10">
    <property type="entry name" value="Trypsin-like serine proteases"/>
    <property type="match status" value="1"/>
</dbReference>
<accession>A0ABW8CAF4</accession>
<keyword evidence="3" id="KW-0645">Protease</keyword>
<evidence type="ECO:0000256" key="1">
    <source>
        <dbReference type="ARBA" id="ARBA00007664"/>
    </source>
</evidence>
<proteinExistence type="inferred from homology"/>
<feature type="domain" description="Peptidase S1" evidence="5">
    <location>
        <begin position="36"/>
        <end position="278"/>
    </location>
</feature>
<evidence type="ECO:0000259" key="5">
    <source>
        <dbReference type="PROSITE" id="PS50240"/>
    </source>
</evidence>
<dbReference type="PANTHER" id="PTHR24276:SF98">
    <property type="entry name" value="FI18310P1-RELATED"/>
    <property type="match status" value="1"/>
</dbReference>
<keyword evidence="3" id="KW-0378">Hydrolase</keyword>
<comment type="caution">
    <text evidence="6">The sequence shown here is derived from an EMBL/GenBank/DDBJ whole genome shotgun (WGS) entry which is preliminary data.</text>
</comment>
<dbReference type="InterPro" id="IPR001254">
    <property type="entry name" value="Trypsin_dom"/>
</dbReference>
<evidence type="ECO:0000313" key="7">
    <source>
        <dbReference type="Proteomes" id="UP001614394"/>
    </source>
</evidence>
<dbReference type="InterPro" id="IPR050430">
    <property type="entry name" value="Peptidase_S1"/>
</dbReference>
<dbReference type="InterPro" id="IPR018114">
    <property type="entry name" value="TRYPSIN_HIS"/>
</dbReference>
<evidence type="ECO:0000313" key="6">
    <source>
        <dbReference type="EMBL" id="MFI9102797.1"/>
    </source>
</evidence>
<evidence type="ECO:0000256" key="4">
    <source>
        <dbReference type="SAM" id="SignalP"/>
    </source>
</evidence>
<sequence>MRSTFRMLLSGSAVALAALIVPLGLPGAAPKAGAVVIGGDQVAAGQQPWVVALASRDRFGPSRSGQFCGGAVVSASTVITAAHCFGRDVLGGDWRNARDLRVIAGRLDLRGVDGREIRLSQVRINPGYDPVTHAGDVAVITLEKPLPAGSAIAMAGPGDPQDYLPGSRALVSGWGDTTGAGAYSPVLRSAEVALLDDAVCQRAYPGNADGTYLSRSMLCAGEPQGGKDACQGDSGGPLVVGGKLVGLVSWGTGCAEAGHPGVYTRISAVSALVTSAMGTRHR</sequence>
<organism evidence="6 7">
    <name type="scientific">Streptomyces fildesensis</name>
    <dbReference type="NCBI Taxonomy" id="375757"/>
    <lineage>
        <taxon>Bacteria</taxon>
        <taxon>Bacillati</taxon>
        <taxon>Actinomycetota</taxon>
        <taxon>Actinomycetes</taxon>
        <taxon>Kitasatosporales</taxon>
        <taxon>Streptomycetaceae</taxon>
        <taxon>Streptomyces</taxon>
    </lineage>
</organism>
<dbReference type="PRINTS" id="PR00722">
    <property type="entry name" value="CHYMOTRYPSIN"/>
</dbReference>
<gene>
    <name evidence="6" type="ORF">ACIGXA_19970</name>
</gene>
<dbReference type="PROSITE" id="PS00135">
    <property type="entry name" value="TRYPSIN_SER"/>
    <property type="match status" value="1"/>
</dbReference>
<keyword evidence="2" id="KW-1015">Disulfide bond</keyword>
<feature type="signal peptide" evidence="4">
    <location>
        <begin position="1"/>
        <end position="17"/>
    </location>
</feature>
<comment type="similarity">
    <text evidence="1">Belongs to the peptidase S1 family.</text>
</comment>
<feature type="chain" id="PRO_5045105632" evidence="4">
    <location>
        <begin position="18"/>
        <end position="282"/>
    </location>
</feature>
<dbReference type="CDD" id="cd00190">
    <property type="entry name" value="Tryp_SPc"/>
    <property type="match status" value="1"/>
</dbReference>
<dbReference type="InterPro" id="IPR033116">
    <property type="entry name" value="TRYPSIN_SER"/>
</dbReference>
<keyword evidence="3" id="KW-0720">Serine protease</keyword>
<dbReference type="PANTHER" id="PTHR24276">
    <property type="entry name" value="POLYSERASE-RELATED"/>
    <property type="match status" value="1"/>
</dbReference>
<keyword evidence="7" id="KW-1185">Reference proteome</keyword>
<dbReference type="Pfam" id="PF00089">
    <property type="entry name" value="Trypsin"/>
    <property type="match status" value="1"/>
</dbReference>
<evidence type="ECO:0000256" key="2">
    <source>
        <dbReference type="ARBA" id="ARBA00023157"/>
    </source>
</evidence>
<keyword evidence="4" id="KW-0732">Signal</keyword>
<protein>
    <submittedName>
        <fullName evidence="6">S1 family serine peptidase</fullName>
    </submittedName>
</protein>
<dbReference type="PROSITE" id="PS00134">
    <property type="entry name" value="TRYPSIN_HIS"/>
    <property type="match status" value="1"/>
</dbReference>
<dbReference type="InterPro" id="IPR001314">
    <property type="entry name" value="Peptidase_S1A"/>
</dbReference>
<dbReference type="Proteomes" id="UP001614394">
    <property type="component" value="Unassembled WGS sequence"/>
</dbReference>
<evidence type="ECO:0000256" key="3">
    <source>
        <dbReference type="RuleBase" id="RU363034"/>
    </source>
</evidence>
<dbReference type="InterPro" id="IPR043504">
    <property type="entry name" value="Peptidase_S1_PA_chymotrypsin"/>
</dbReference>
<dbReference type="SUPFAM" id="SSF50494">
    <property type="entry name" value="Trypsin-like serine proteases"/>
    <property type="match status" value="1"/>
</dbReference>
<reference evidence="6 7" key="1">
    <citation type="submission" date="2024-10" db="EMBL/GenBank/DDBJ databases">
        <title>The Natural Products Discovery Center: Release of the First 8490 Sequenced Strains for Exploring Actinobacteria Biosynthetic Diversity.</title>
        <authorList>
            <person name="Kalkreuter E."/>
            <person name="Kautsar S.A."/>
            <person name="Yang D."/>
            <person name="Bader C.D."/>
            <person name="Teijaro C.N."/>
            <person name="Fluegel L."/>
            <person name="Davis C.M."/>
            <person name="Simpson J.R."/>
            <person name="Lauterbach L."/>
            <person name="Steele A.D."/>
            <person name="Gui C."/>
            <person name="Meng S."/>
            <person name="Li G."/>
            <person name="Viehrig K."/>
            <person name="Ye F."/>
            <person name="Su P."/>
            <person name="Kiefer A.F."/>
            <person name="Nichols A."/>
            <person name="Cepeda A.J."/>
            <person name="Yan W."/>
            <person name="Fan B."/>
            <person name="Jiang Y."/>
            <person name="Adhikari A."/>
            <person name="Zheng C.-J."/>
            <person name="Schuster L."/>
            <person name="Cowan T.M."/>
            <person name="Smanski M.J."/>
            <person name="Chevrette M.G."/>
            <person name="De Carvalho L.P.S."/>
            <person name="Shen B."/>
        </authorList>
    </citation>
    <scope>NUCLEOTIDE SEQUENCE [LARGE SCALE GENOMIC DNA]</scope>
    <source>
        <strain evidence="6 7">NPDC053399</strain>
    </source>
</reference>
<dbReference type="EMBL" id="JBITYG010000005">
    <property type="protein sequence ID" value="MFI9102797.1"/>
    <property type="molecule type" value="Genomic_DNA"/>
</dbReference>
<dbReference type="InterPro" id="IPR009003">
    <property type="entry name" value="Peptidase_S1_PA"/>
</dbReference>
<dbReference type="RefSeq" id="WP_399650867.1">
    <property type="nucleotide sequence ID" value="NZ_JBITYG010000005.1"/>
</dbReference>